<accession>A0A329E7P6</accession>
<protein>
    <recommendedName>
        <fullName evidence="3">HK97 gp10 family phage protein</fullName>
    </recommendedName>
</protein>
<dbReference type="AlphaFoldDB" id="A0A329E7P6"/>
<evidence type="ECO:0008006" key="3">
    <source>
        <dbReference type="Google" id="ProtNLM"/>
    </source>
</evidence>
<dbReference type="EMBL" id="QLTR01000014">
    <property type="protein sequence ID" value="RAS62632.1"/>
    <property type="molecule type" value="Genomic_DNA"/>
</dbReference>
<evidence type="ECO:0000313" key="2">
    <source>
        <dbReference type="Proteomes" id="UP000248729"/>
    </source>
</evidence>
<sequence length="153" mass="16645">MTVKGIEKVKAGFDRIVGTIEETRTEAAIYAVLSEGGAIAQTMVPVDTSTLINSQYAPQIEKSNRGMTGYIGYTAKYAGAVHEMPGKLKGMPRAHFGKTGNQSAFGPQQVVEFGGGSLTGNYWDPDAEPQWLTKGFNELQPKIPSILERMYRV</sequence>
<name>A0A329E7P6_VIBDI</name>
<organism evidence="1 2">
    <name type="scientific">Vibrio diazotrophicus</name>
    <dbReference type="NCBI Taxonomy" id="685"/>
    <lineage>
        <taxon>Bacteria</taxon>
        <taxon>Pseudomonadati</taxon>
        <taxon>Pseudomonadota</taxon>
        <taxon>Gammaproteobacteria</taxon>
        <taxon>Vibrionales</taxon>
        <taxon>Vibrionaceae</taxon>
        <taxon>Vibrio</taxon>
    </lineage>
</organism>
<evidence type="ECO:0000313" key="1">
    <source>
        <dbReference type="EMBL" id="RAS62632.1"/>
    </source>
</evidence>
<comment type="caution">
    <text evidence="1">The sequence shown here is derived from an EMBL/GenBank/DDBJ whole genome shotgun (WGS) entry which is preliminary data.</text>
</comment>
<gene>
    <name evidence="1" type="ORF">DET48_11426</name>
</gene>
<dbReference type="RefSeq" id="WP_112404079.1">
    <property type="nucleotide sequence ID" value="NZ_QLTR01000014.1"/>
</dbReference>
<proteinExistence type="predicted"/>
<reference evidence="1 2" key="1">
    <citation type="submission" date="2018-06" db="EMBL/GenBank/DDBJ databases">
        <title>Freshwater and sediment microbial communities from various areas in North America, analyzing microbe dynamics in response to fracking.</title>
        <authorList>
            <person name="Lamendella R."/>
        </authorList>
    </citation>
    <scope>NUCLEOTIDE SEQUENCE [LARGE SCALE GENOMIC DNA]</scope>
    <source>
        <strain evidence="1 2">99A</strain>
    </source>
</reference>
<dbReference type="Proteomes" id="UP000248729">
    <property type="component" value="Unassembled WGS sequence"/>
</dbReference>